<evidence type="ECO:0000256" key="8">
    <source>
        <dbReference type="ARBA" id="ARBA00022516"/>
    </source>
</evidence>
<accession>A0A4Q1B7U1</accession>
<keyword evidence="16" id="KW-0594">Phospholipid biosynthesis</keyword>
<dbReference type="PANTHER" id="PTHR13619:SF0">
    <property type="entry name" value="PHOSPHATIDATE CYTIDYLYLTRANSFERASE, MITOCHONDRIAL"/>
    <property type="match status" value="1"/>
</dbReference>
<dbReference type="STRING" id="5217.A0A4Q1B7U1"/>
<comment type="subcellular location">
    <subcellularLocation>
        <location evidence="2">Mitochondrion inner membrane</location>
        <topology evidence="2">Peripheral membrane protein</topology>
        <orientation evidence="2">Matrix side</orientation>
    </subcellularLocation>
</comment>
<evidence type="ECO:0000256" key="1">
    <source>
        <dbReference type="ARBA" id="ARBA00001946"/>
    </source>
</evidence>
<evidence type="ECO:0000256" key="7">
    <source>
        <dbReference type="ARBA" id="ARBA00018337"/>
    </source>
</evidence>
<comment type="similarity">
    <text evidence="5">Belongs to the TAM41 family.</text>
</comment>
<keyword evidence="21" id="KW-1185">Reference proteome</keyword>
<comment type="cofactor">
    <cofactor evidence="1">
        <name>Mg(2+)</name>
        <dbReference type="ChEBI" id="CHEBI:18420"/>
    </cofactor>
</comment>
<evidence type="ECO:0000256" key="12">
    <source>
        <dbReference type="ARBA" id="ARBA00022842"/>
    </source>
</evidence>
<evidence type="ECO:0000256" key="6">
    <source>
        <dbReference type="ARBA" id="ARBA00012487"/>
    </source>
</evidence>
<dbReference type="VEuPathDB" id="FungiDB:TREMEDRAFT_16117"/>
<keyword evidence="14" id="KW-0496">Mitochondrion</keyword>
<organism evidence="20 21">
    <name type="scientific">Tremella mesenterica</name>
    <name type="common">Jelly fungus</name>
    <dbReference type="NCBI Taxonomy" id="5217"/>
    <lineage>
        <taxon>Eukaryota</taxon>
        <taxon>Fungi</taxon>
        <taxon>Dikarya</taxon>
        <taxon>Basidiomycota</taxon>
        <taxon>Agaricomycotina</taxon>
        <taxon>Tremellomycetes</taxon>
        <taxon>Tremellales</taxon>
        <taxon>Tremellaceae</taxon>
        <taxon>Tremella</taxon>
    </lineage>
</organism>
<evidence type="ECO:0000256" key="14">
    <source>
        <dbReference type="ARBA" id="ARBA00023128"/>
    </source>
</evidence>
<evidence type="ECO:0000256" key="2">
    <source>
        <dbReference type="ARBA" id="ARBA00004443"/>
    </source>
</evidence>
<keyword evidence="12" id="KW-0460">Magnesium</keyword>
<evidence type="ECO:0000256" key="19">
    <source>
        <dbReference type="SAM" id="MobiDB-lite"/>
    </source>
</evidence>
<evidence type="ECO:0000256" key="4">
    <source>
        <dbReference type="ARBA" id="ARBA00005189"/>
    </source>
</evidence>
<dbReference type="EMBL" id="SDIL01000198">
    <property type="protein sequence ID" value="RXK34749.1"/>
    <property type="molecule type" value="Genomic_DNA"/>
</dbReference>
<dbReference type="OrthoDB" id="341477at2759"/>
<evidence type="ECO:0000256" key="13">
    <source>
        <dbReference type="ARBA" id="ARBA00023098"/>
    </source>
</evidence>
<dbReference type="PANTHER" id="PTHR13619">
    <property type="entry name" value="PHOSPHATIDATE CYTIDYLYLTRANSFERASE, MITOCHONDRIAL"/>
    <property type="match status" value="1"/>
</dbReference>
<keyword evidence="13" id="KW-0443">Lipid metabolism</keyword>
<keyword evidence="11" id="KW-0999">Mitochondrion inner membrane</keyword>
<comment type="caution">
    <text evidence="20">The sequence shown here is derived from an EMBL/GenBank/DDBJ whole genome shotgun (WGS) entry which is preliminary data.</text>
</comment>
<feature type="region of interest" description="Disordered" evidence="19">
    <location>
        <begin position="61"/>
        <end position="85"/>
    </location>
</feature>
<dbReference type="InterPro" id="IPR015222">
    <property type="entry name" value="Tam41"/>
</dbReference>
<sequence>MARHLVSGRVSKSIVSPSLRLSLPAGSPLPVGPGPSTWWHSTARPLALCVRLHSTVPLSHTKNSYTSSDITKSPNSSSSVTTEETHNSYNRLKPVIDSFEAPIDWAVAYGSGVIRQANRSPSDEPPLTDLLISTPDPYRFHQINMRQNRSHYPAYARWMGPSWVAAIQERLGAEVWYVTMVTVAGVNIKYGVISTSALKRDLEEWTTLYVAGRLHKPVLSLVSTPTLEPALRTNLRSAASVALLGLGPTFSELALWEQIAGLSYSGDPRMSVPGAENPEKVKNIVRGEGVLDGFRKLYGRHLAKMSLEWENEKSYKGWRGMGEEGLVQPDSAEHYISLLSSLPANLRSKVARHFRPTIVGSLISSEGRQSSRSSSPSLRQGQSPISTISDVTSAENGEFWKQVVQDPRYKAVVQNELRHIVRRPALTQSLKGLFTAGLSKSVWYSWAKVRKWLKSRRKRKV</sequence>
<dbReference type="PIRSF" id="PIRSF028840">
    <property type="entry name" value="Mmp37"/>
    <property type="match status" value="1"/>
</dbReference>
<dbReference type="Pfam" id="PF09139">
    <property type="entry name" value="Tam41_Mmp37"/>
    <property type="match status" value="1"/>
</dbReference>
<gene>
    <name evidence="20" type="ORF">M231_07991</name>
</gene>
<dbReference type="UniPathway" id="UPA00557">
    <property type="reaction ID" value="UER00614"/>
</dbReference>
<keyword evidence="9" id="KW-0808">Transferase</keyword>
<dbReference type="InParanoid" id="A0A4Q1B7U1"/>
<evidence type="ECO:0000256" key="11">
    <source>
        <dbReference type="ARBA" id="ARBA00022792"/>
    </source>
</evidence>
<evidence type="ECO:0000256" key="9">
    <source>
        <dbReference type="ARBA" id="ARBA00022679"/>
    </source>
</evidence>
<comment type="pathway">
    <text evidence="3">Phospholipid metabolism; CDP-diacylglycerol biosynthesis; CDP-diacylglycerol from sn-glycerol 3-phosphate: step 3/3.</text>
</comment>
<dbReference type="GO" id="GO:0032049">
    <property type="term" value="P:cardiolipin biosynthetic process"/>
    <property type="evidence" value="ECO:0007669"/>
    <property type="project" value="InterPro"/>
</dbReference>
<protein>
    <recommendedName>
        <fullName evidence="7">Phosphatidate cytidylyltransferase, mitochondrial</fullName>
        <ecNumber evidence="6">2.7.7.41</ecNumber>
    </recommendedName>
    <alternativeName>
        <fullName evidence="18">CDP-diacylglycerol synthase</fullName>
    </alternativeName>
</protein>
<dbReference type="GO" id="GO:0016024">
    <property type="term" value="P:CDP-diacylglycerol biosynthetic process"/>
    <property type="evidence" value="ECO:0007669"/>
    <property type="project" value="UniProtKB-UniPathway"/>
</dbReference>
<feature type="compositionally biased region" description="Low complexity" evidence="19">
    <location>
        <begin position="365"/>
        <end position="384"/>
    </location>
</feature>
<dbReference type="FunCoup" id="A0A4Q1B7U1">
    <property type="interactions" value="410"/>
</dbReference>
<evidence type="ECO:0000256" key="16">
    <source>
        <dbReference type="ARBA" id="ARBA00023209"/>
    </source>
</evidence>
<dbReference type="EC" id="2.7.7.41" evidence="6"/>
<feature type="region of interest" description="Disordered" evidence="19">
    <location>
        <begin position="365"/>
        <end position="385"/>
    </location>
</feature>
<evidence type="ECO:0000256" key="3">
    <source>
        <dbReference type="ARBA" id="ARBA00005119"/>
    </source>
</evidence>
<comment type="pathway">
    <text evidence="4">Lipid metabolism.</text>
</comment>
<dbReference type="AlphaFoldDB" id="A0A4Q1B7U1"/>
<evidence type="ECO:0000256" key="17">
    <source>
        <dbReference type="ARBA" id="ARBA00023264"/>
    </source>
</evidence>
<name>A0A4Q1B7U1_TREME</name>
<evidence type="ECO:0000256" key="15">
    <source>
        <dbReference type="ARBA" id="ARBA00023136"/>
    </source>
</evidence>
<evidence type="ECO:0000313" key="20">
    <source>
        <dbReference type="EMBL" id="RXK34749.1"/>
    </source>
</evidence>
<keyword evidence="10" id="KW-0548">Nucleotidyltransferase</keyword>
<dbReference type="GO" id="GO:0004605">
    <property type="term" value="F:phosphatidate cytidylyltransferase activity"/>
    <property type="evidence" value="ECO:0007669"/>
    <property type="project" value="UniProtKB-EC"/>
</dbReference>
<evidence type="ECO:0000256" key="5">
    <source>
        <dbReference type="ARBA" id="ARBA00005458"/>
    </source>
</evidence>
<keyword evidence="8" id="KW-0444">Lipid biosynthesis</keyword>
<evidence type="ECO:0000313" key="21">
    <source>
        <dbReference type="Proteomes" id="UP000289152"/>
    </source>
</evidence>
<dbReference type="GO" id="GO:0005743">
    <property type="term" value="C:mitochondrial inner membrane"/>
    <property type="evidence" value="ECO:0007669"/>
    <property type="project" value="UniProtKB-SubCell"/>
</dbReference>
<proteinExistence type="inferred from homology"/>
<keyword evidence="17" id="KW-1208">Phospholipid metabolism</keyword>
<dbReference type="Proteomes" id="UP000289152">
    <property type="component" value="Unassembled WGS sequence"/>
</dbReference>
<evidence type="ECO:0000256" key="18">
    <source>
        <dbReference type="ARBA" id="ARBA00029893"/>
    </source>
</evidence>
<keyword evidence="15" id="KW-0472">Membrane</keyword>
<evidence type="ECO:0000256" key="10">
    <source>
        <dbReference type="ARBA" id="ARBA00022695"/>
    </source>
</evidence>
<reference evidence="20 21" key="1">
    <citation type="submission" date="2016-06" db="EMBL/GenBank/DDBJ databases">
        <title>Evolution of pathogenesis and genome organization in the Tremellales.</title>
        <authorList>
            <person name="Cuomo C."/>
            <person name="Litvintseva A."/>
            <person name="Heitman J."/>
            <person name="Chen Y."/>
            <person name="Sun S."/>
            <person name="Springer D."/>
            <person name="Dromer F."/>
            <person name="Young S."/>
            <person name="Zeng Q."/>
            <person name="Chapman S."/>
            <person name="Gujja S."/>
            <person name="Saif S."/>
            <person name="Birren B."/>
        </authorList>
    </citation>
    <scope>NUCLEOTIDE SEQUENCE [LARGE SCALE GENOMIC DNA]</scope>
    <source>
        <strain evidence="20 21">ATCC 28783</strain>
    </source>
</reference>